<feature type="binding site" evidence="7">
    <location>
        <position position="116"/>
    </location>
    <ligand>
        <name>ATP</name>
        <dbReference type="ChEBI" id="CHEBI:30616"/>
    </ligand>
</feature>
<evidence type="ECO:0000256" key="4">
    <source>
        <dbReference type="ARBA" id="ARBA00022777"/>
    </source>
</evidence>
<keyword evidence="7" id="KW-0479">Metal-binding</keyword>
<sequence length="165" mass="18399">MNNIVLIGMPGSGKSTIGVILAKRLGYDFVDTDNLISDREKTTLQDIIDKKGVSEFLKIEGIVGEELNIDNTVIATGGSMVFSDSAMKNLLNGSKCVFIDVPLPEIKRRVKNIDTRGIAMEKDDTLDTLYEKRMPKYREYADITVEVKQNSKIDNVVSKILDKLK</sequence>
<dbReference type="AlphaFoldDB" id="A0A4P8XU84"/>
<feature type="binding site" evidence="7">
    <location>
        <position position="78"/>
    </location>
    <ligand>
        <name>substrate</name>
    </ligand>
</feature>
<evidence type="ECO:0000256" key="5">
    <source>
        <dbReference type="ARBA" id="ARBA00022840"/>
    </source>
</evidence>
<dbReference type="PANTHER" id="PTHR21087:SF16">
    <property type="entry name" value="SHIKIMATE KINASE 1, CHLOROPLASTIC"/>
    <property type="match status" value="1"/>
</dbReference>
<keyword evidence="5 7" id="KW-0067">ATP-binding</keyword>
<evidence type="ECO:0000256" key="1">
    <source>
        <dbReference type="ARBA" id="ARBA00022605"/>
    </source>
</evidence>
<accession>A0A4P8XU84</accession>
<keyword evidence="6 7" id="KW-0057">Aromatic amino acid biosynthesis</keyword>
<comment type="catalytic activity">
    <reaction evidence="7">
        <text>shikimate + ATP = 3-phosphoshikimate + ADP + H(+)</text>
        <dbReference type="Rhea" id="RHEA:13121"/>
        <dbReference type="ChEBI" id="CHEBI:15378"/>
        <dbReference type="ChEBI" id="CHEBI:30616"/>
        <dbReference type="ChEBI" id="CHEBI:36208"/>
        <dbReference type="ChEBI" id="CHEBI:145989"/>
        <dbReference type="ChEBI" id="CHEBI:456216"/>
        <dbReference type="EC" id="2.7.1.71"/>
    </reaction>
</comment>
<feature type="binding site" evidence="7">
    <location>
        <position position="133"/>
    </location>
    <ligand>
        <name>substrate</name>
    </ligand>
</feature>
<comment type="caution">
    <text evidence="7">Lacks conserved residue(s) required for the propagation of feature annotation.</text>
</comment>
<dbReference type="GO" id="GO:0004765">
    <property type="term" value="F:shikimate kinase activity"/>
    <property type="evidence" value="ECO:0007669"/>
    <property type="project" value="UniProtKB-UniRule"/>
</dbReference>
<organism evidence="8 9">
    <name type="scientific">Ruminococcus bovis</name>
    <dbReference type="NCBI Taxonomy" id="2564099"/>
    <lineage>
        <taxon>Bacteria</taxon>
        <taxon>Bacillati</taxon>
        <taxon>Bacillota</taxon>
        <taxon>Clostridia</taxon>
        <taxon>Eubacteriales</taxon>
        <taxon>Oscillospiraceae</taxon>
        <taxon>Ruminococcus</taxon>
    </lineage>
</organism>
<dbReference type="UniPathway" id="UPA00053">
    <property type="reaction ID" value="UER00088"/>
</dbReference>
<keyword evidence="1 7" id="KW-0028">Amino-acid biosynthesis</keyword>
<dbReference type="GO" id="GO:0009073">
    <property type="term" value="P:aromatic amino acid family biosynthetic process"/>
    <property type="evidence" value="ECO:0007669"/>
    <property type="project" value="UniProtKB-KW"/>
</dbReference>
<dbReference type="GO" id="GO:0005829">
    <property type="term" value="C:cytosol"/>
    <property type="evidence" value="ECO:0007669"/>
    <property type="project" value="TreeGrafter"/>
</dbReference>
<dbReference type="GO" id="GO:0005524">
    <property type="term" value="F:ATP binding"/>
    <property type="evidence" value="ECO:0007669"/>
    <property type="project" value="UniProtKB-UniRule"/>
</dbReference>
<dbReference type="CDD" id="cd00464">
    <property type="entry name" value="SK"/>
    <property type="match status" value="1"/>
</dbReference>
<dbReference type="PANTHER" id="PTHR21087">
    <property type="entry name" value="SHIKIMATE KINASE"/>
    <property type="match status" value="1"/>
</dbReference>
<comment type="similarity">
    <text evidence="7">Belongs to the shikimate kinase family.</text>
</comment>
<comment type="function">
    <text evidence="7">Catalyzes the specific phosphorylation of the 3-hydroxyl group of shikimic acid using ATP as a cosubstrate.</text>
</comment>
<comment type="cofactor">
    <cofactor evidence="7">
        <name>Mg(2+)</name>
        <dbReference type="ChEBI" id="CHEBI:18420"/>
    </cofactor>
    <text evidence="7">Binds 1 Mg(2+) ion per subunit.</text>
</comment>
<name>A0A4P8XU84_9FIRM</name>
<dbReference type="OrthoDB" id="9800332at2"/>
<dbReference type="InterPro" id="IPR000623">
    <property type="entry name" value="Shikimate_kinase/TSH1"/>
</dbReference>
<keyword evidence="9" id="KW-1185">Reference proteome</keyword>
<dbReference type="GO" id="GO:0000287">
    <property type="term" value="F:magnesium ion binding"/>
    <property type="evidence" value="ECO:0007669"/>
    <property type="project" value="UniProtKB-UniRule"/>
</dbReference>
<dbReference type="GO" id="GO:0008652">
    <property type="term" value="P:amino acid biosynthetic process"/>
    <property type="evidence" value="ECO:0007669"/>
    <property type="project" value="UniProtKB-KW"/>
</dbReference>
<gene>
    <name evidence="7" type="primary">aroK</name>
    <name evidence="8" type="ORF">E5Z56_04110</name>
</gene>
<evidence type="ECO:0000256" key="2">
    <source>
        <dbReference type="ARBA" id="ARBA00022679"/>
    </source>
</evidence>
<dbReference type="SUPFAM" id="SSF52540">
    <property type="entry name" value="P-loop containing nucleoside triphosphate hydrolases"/>
    <property type="match status" value="1"/>
</dbReference>
<feature type="binding site" evidence="7">
    <location>
        <begin position="11"/>
        <end position="16"/>
    </location>
    <ligand>
        <name>ATP</name>
        <dbReference type="ChEBI" id="CHEBI:30616"/>
    </ligand>
</feature>
<dbReference type="Proteomes" id="UP000301475">
    <property type="component" value="Chromosome"/>
</dbReference>
<keyword evidence="4 7" id="KW-0418">Kinase</keyword>
<evidence type="ECO:0000256" key="6">
    <source>
        <dbReference type="ARBA" id="ARBA00023141"/>
    </source>
</evidence>
<protein>
    <recommendedName>
        <fullName evidence="7">Shikimate kinase</fullName>
        <shortName evidence="7">SK</shortName>
        <ecNumber evidence="7">2.7.1.71</ecNumber>
    </recommendedName>
</protein>
<dbReference type="Gene3D" id="3.40.50.300">
    <property type="entry name" value="P-loop containing nucleotide triphosphate hydrolases"/>
    <property type="match status" value="1"/>
</dbReference>
<evidence type="ECO:0000313" key="8">
    <source>
        <dbReference type="EMBL" id="QCT06595.1"/>
    </source>
</evidence>
<dbReference type="HAMAP" id="MF_00109">
    <property type="entry name" value="Shikimate_kinase"/>
    <property type="match status" value="1"/>
</dbReference>
<feature type="binding site" evidence="7">
    <location>
        <position position="15"/>
    </location>
    <ligand>
        <name>Mg(2+)</name>
        <dbReference type="ChEBI" id="CHEBI:18420"/>
    </ligand>
</feature>
<dbReference type="EC" id="2.7.1.71" evidence="7"/>
<dbReference type="KEGG" id="ruj:E5Z56_04110"/>
<comment type="subunit">
    <text evidence="7">Monomer.</text>
</comment>
<dbReference type="InterPro" id="IPR027417">
    <property type="entry name" value="P-loop_NTPase"/>
</dbReference>
<dbReference type="RefSeq" id="WP_138156654.1">
    <property type="nucleotide sequence ID" value="NZ_CP039381.1"/>
</dbReference>
<evidence type="ECO:0000313" key="9">
    <source>
        <dbReference type="Proteomes" id="UP000301475"/>
    </source>
</evidence>
<comment type="subcellular location">
    <subcellularLocation>
        <location evidence="7">Cytoplasm</location>
    </subcellularLocation>
</comment>
<dbReference type="InterPro" id="IPR031322">
    <property type="entry name" value="Shikimate/glucono_kinase"/>
</dbReference>
<comment type="pathway">
    <text evidence="7">Metabolic intermediate biosynthesis; chorismate biosynthesis; chorismate from D-erythrose 4-phosphate and phosphoenolpyruvate: step 5/7.</text>
</comment>
<dbReference type="PRINTS" id="PR01100">
    <property type="entry name" value="SHIKIMTKNASE"/>
</dbReference>
<dbReference type="GO" id="GO:0009423">
    <property type="term" value="P:chorismate biosynthetic process"/>
    <property type="evidence" value="ECO:0007669"/>
    <property type="project" value="UniProtKB-UniRule"/>
</dbReference>
<feature type="binding site" evidence="7">
    <location>
        <position position="33"/>
    </location>
    <ligand>
        <name>substrate</name>
    </ligand>
</feature>
<keyword evidence="2 7" id="KW-0808">Transferase</keyword>
<dbReference type="Pfam" id="PF01202">
    <property type="entry name" value="SKI"/>
    <property type="match status" value="1"/>
</dbReference>
<reference evidence="8 9" key="1">
    <citation type="submission" date="2019-04" db="EMBL/GenBank/DDBJ databases">
        <authorList>
            <person name="Embree M."/>
            <person name="Gaffney J.R."/>
        </authorList>
    </citation>
    <scope>NUCLEOTIDE SEQUENCE [LARGE SCALE GENOMIC DNA]</scope>
    <source>
        <strain evidence="8 9">JE7A12</strain>
    </source>
</reference>
<keyword evidence="7" id="KW-0963">Cytoplasm</keyword>
<keyword evidence="7" id="KW-0460">Magnesium</keyword>
<proteinExistence type="inferred from homology"/>
<dbReference type="EMBL" id="CP039381">
    <property type="protein sequence ID" value="QCT06595.1"/>
    <property type="molecule type" value="Genomic_DNA"/>
</dbReference>
<evidence type="ECO:0000256" key="7">
    <source>
        <dbReference type="HAMAP-Rule" id="MF_00109"/>
    </source>
</evidence>
<evidence type="ECO:0000256" key="3">
    <source>
        <dbReference type="ARBA" id="ARBA00022741"/>
    </source>
</evidence>
<keyword evidence="3 7" id="KW-0547">Nucleotide-binding</keyword>